<reference evidence="2 3" key="1">
    <citation type="submission" date="2019-08" db="EMBL/GenBank/DDBJ databases">
        <title>Deep-cultivation of Planctomycetes and their phenomic and genomic characterization uncovers novel biology.</title>
        <authorList>
            <person name="Wiegand S."/>
            <person name="Jogler M."/>
            <person name="Boedeker C."/>
            <person name="Pinto D."/>
            <person name="Vollmers J."/>
            <person name="Rivas-Marin E."/>
            <person name="Kohn T."/>
            <person name="Peeters S.H."/>
            <person name="Heuer A."/>
            <person name="Rast P."/>
            <person name="Oberbeckmann S."/>
            <person name="Bunk B."/>
            <person name="Jeske O."/>
            <person name="Meyerdierks A."/>
            <person name="Storesund J.E."/>
            <person name="Kallscheuer N."/>
            <person name="Luecker S."/>
            <person name="Lage O.M."/>
            <person name="Pohl T."/>
            <person name="Merkel B.J."/>
            <person name="Hornburger P."/>
            <person name="Mueller R.-W."/>
            <person name="Bruemmer F."/>
            <person name="Labrenz M."/>
            <person name="Spormann A.M."/>
            <person name="Op Den Camp H."/>
            <person name="Overmann J."/>
            <person name="Amann R."/>
            <person name="Jetten M.S.M."/>
            <person name="Mascher T."/>
            <person name="Medema M.H."/>
            <person name="Devos D.P."/>
            <person name="Kaster A.-K."/>
            <person name="Ovreas L."/>
            <person name="Rohde M."/>
            <person name="Galperin M.Y."/>
            <person name="Jogler C."/>
        </authorList>
    </citation>
    <scope>NUCLEOTIDE SEQUENCE [LARGE SCALE GENOMIC DNA]</scope>
    <source>
        <strain evidence="2 3">LF1</strain>
    </source>
</reference>
<dbReference type="Proteomes" id="UP000322699">
    <property type="component" value="Unassembled WGS sequence"/>
</dbReference>
<feature type="transmembrane region" description="Helical" evidence="1">
    <location>
        <begin position="21"/>
        <end position="39"/>
    </location>
</feature>
<keyword evidence="1" id="KW-1133">Transmembrane helix</keyword>
<evidence type="ECO:0000313" key="3">
    <source>
        <dbReference type="Proteomes" id="UP000322699"/>
    </source>
</evidence>
<comment type="caution">
    <text evidence="2">The sequence shown here is derived from an EMBL/GenBank/DDBJ whole genome shotgun (WGS) entry which is preliminary data.</text>
</comment>
<keyword evidence="1" id="KW-0812">Transmembrane</keyword>
<accession>A0A5B1CJB4</accession>
<evidence type="ECO:0000313" key="2">
    <source>
        <dbReference type="EMBL" id="KAA1259384.1"/>
    </source>
</evidence>
<gene>
    <name evidence="2" type="ORF">LF1_19160</name>
</gene>
<dbReference type="EMBL" id="VRLW01000001">
    <property type="protein sequence ID" value="KAA1259384.1"/>
    <property type="molecule type" value="Genomic_DNA"/>
</dbReference>
<name>A0A5B1CJB4_9BACT</name>
<protein>
    <submittedName>
        <fullName evidence="2">Uncharacterized protein</fullName>
    </submittedName>
</protein>
<keyword evidence="1" id="KW-0472">Membrane</keyword>
<dbReference type="AlphaFoldDB" id="A0A5B1CJB4"/>
<sequence>MHFLQRLLPIRISGRKLRAGVSRAVVMTLLCFSIGIVVGQRSTLAQSGVPQTNLVPIGPPSGNFARPGVPGNQFPSTTPPSFQTPNFQAPPNFNPPNFNPPAFNPPPPTAGGFGSFDPYASVQPGSPGGNFGAGVNITPIGPPTPISPGGGFTPGFNNPPSTGGLFGGLFSRPASGQLNAPIINSPPIGGPVFGGYDNANVYGQPVPGLPSNAFPSSSPTTLFPGGIMPGGSIFSGGNPSNQFSAYRLLQGPRLRHTFVGSGDDDDALNTNDTDVSLVFAFPNFLYSTQPLYVVPSFSLHLWDGPRSSTGADLPASAYSGFIDVGWNSDPNQIFSTELGVRVGAFTDFDTFNGDSIRVLGKALANFRLTPNSTLKGGVYYLDRNRIKLVPAGGLLYQPNPYTRLDLFFPQPKLAQYWRTIGTRDVWWYVAGDYGGGSWTINRDNGKGEDSVDINELRVLAGFEWGQSDAIRAGRRTGFFEVGYAFERELEYRRNPADDLDLDDGIIFRLGIGY</sequence>
<organism evidence="2 3">
    <name type="scientific">Rubripirellula obstinata</name>
    <dbReference type="NCBI Taxonomy" id="406547"/>
    <lineage>
        <taxon>Bacteria</taxon>
        <taxon>Pseudomonadati</taxon>
        <taxon>Planctomycetota</taxon>
        <taxon>Planctomycetia</taxon>
        <taxon>Pirellulales</taxon>
        <taxon>Pirellulaceae</taxon>
        <taxon>Rubripirellula</taxon>
    </lineage>
</organism>
<proteinExistence type="predicted"/>
<evidence type="ECO:0000256" key="1">
    <source>
        <dbReference type="SAM" id="Phobius"/>
    </source>
</evidence>
<keyword evidence="3" id="KW-1185">Reference proteome</keyword>